<keyword evidence="2 4" id="KW-0378">Hydrolase</keyword>
<evidence type="ECO:0000256" key="3">
    <source>
        <dbReference type="ARBA" id="ARBA00023295"/>
    </source>
</evidence>
<evidence type="ECO:0000313" key="5">
    <source>
        <dbReference type="EMBL" id="GLR15547.1"/>
    </source>
</evidence>
<organism evidence="5 6">
    <name type="scientific">Portibacter lacus</name>
    <dbReference type="NCBI Taxonomy" id="1099794"/>
    <lineage>
        <taxon>Bacteria</taxon>
        <taxon>Pseudomonadati</taxon>
        <taxon>Bacteroidota</taxon>
        <taxon>Saprospiria</taxon>
        <taxon>Saprospirales</taxon>
        <taxon>Haliscomenobacteraceae</taxon>
        <taxon>Portibacter</taxon>
    </lineage>
</organism>
<dbReference type="Proteomes" id="UP001156666">
    <property type="component" value="Unassembled WGS sequence"/>
</dbReference>
<feature type="chain" id="PRO_5041482380" description="Arabinogalactan endo-beta-1,4-galactanase" evidence="4">
    <location>
        <begin position="18"/>
        <end position="462"/>
    </location>
</feature>
<dbReference type="InterPro" id="IPR011683">
    <property type="entry name" value="Glyco_hydro_53"/>
</dbReference>
<dbReference type="EC" id="3.2.1.89" evidence="4"/>
<sequence length="462" mass="52815">MNIRIALLLLFIFPSIGQTQSFYFGADQSYVNEMEDCGVVYKEDGVAKDVYQIYKDHGSNLVRLRLWHTPNWYDQLNSGKRYSDLPDVKKAIKRARDKGMDVLLDFHLSDNWSDPSKQLVPAVWLSVVDNLPVLQDSLYQYIYKTLDELQKEDLLPEMVQIGNETNKGILLSPQDNEGWKLDWDRNAALFNTGIKAVRDFDASIKIMIHAAGPDDSVWLMEQFHDNGVTDFDVIGISYYWAWHKPTSIEDTREIVKGLIQNYNKEVIIAETGYIWTTATNDSANNIISDTDPNYGPASPESQKQWLIDLTKEIIVAGGSGVIYWEPSWVSSGCSTQWGQGSHQEHATFFDFDNNLLEPGGIEWMEYDYGLTSSIDIQETFVENLDIRFLIRSNSVLINMENHKEIGEYSFQMIDTSGRIIQHGNLNTDENLIQLRDKSRSVIIVQIFKNQLLVASKKIIVGQ</sequence>
<dbReference type="GO" id="GO:0015926">
    <property type="term" value="F:glucosidase activity"/>
    <property type="evidence" value="ECO:0007669"/>
    <property type="project" value="InterPro"/>
</dbReference>
<dbReference type="Gene3D" id="3.20.20.80">
    <property type="entry name" value="Glycosidases"/>
    <property type="match status" value="1"/>
</dbReference>
<gene>
    <name evidence="5" type="primary">galA</name>
    <name evidence="5" type="ORF">GCM10007940_01620</name>
</gene>
<comment type="catalytic activity">
    <reaction evidence="4">
        <text>The enzyme specifically hydrolyzes (1-&gt;4)-beta-D-galactosidic linkages in type I arabinogalactans.</text>
        <dbReference type="EC" id="3.2.1.89"/>
    </reaction>
</comment>
<dbReference type="PANTHER" id="PTHR34983">
    <property type="entry name" value="ARABINOGALACTAN ENDO-BETA-1,4-GALACTANASE A"/>
    <property type="match status" value="1"/>
</dbReference>
<accession>A0AA37SLL8</accession>
<dbReference type="AlphaFoldDB" id="A0AA37SLL8"/>
<comment type="caution">
    <text evidence="5">The sequence shown here is derived from an EMBL/GenBank/DDBJ whole genome shotgun (WGS) entry which is preliminary data.</text>
</comment>
<dbReference type="EMBL" id="BSOH01000001">
    <property type="protein sequence ID" value="GLR15547.1"/>
    <property type="molecule type" value="Genomic_DNA"/>
</dbReference>
<dbReference type="InterPro" id="IPR017853">
    <property type="entry name" value="GH"/>
</dbReference>
<dbReference type="SUPFAM" id="SSF51445">
    <property type="entry name" value="(Trans)glycosidases"/>
    <property type="match status" value="1"/>
</dbReference>
<evidence type="ECO:0000256" key="1">
    <source>
        <dbReference type="ARBA" id="ARBA00010687"/>
    </source>
</evidence>
<reference evidence="5" key="1">
    <citation type="journal article" date="2014" name="Int. J. Syst. Evol. Microbiol.">
        <title>Complete genome sequence of Corynebacterium casei LMG S-19264T (=DSM 44701T), isolated from a smear-ripened cheese.</title>
        <authorList>
            <consortium name="US DOE Joint Genome Institute (JGI-PGF)"/>
            <person name="Walter F."/>
            <person name="Albersmeier A."/>
            <person name="Kalinowski J."/>
            <person name="Ruckert C."/>
        </authorList>
    </citation>
    <scope>NUCLEOTIDE SEQUENCE</scope>
    <source>
        <strain evidence="5">NBRC 108769</strain>
    </source>
</reference>
<dbReference type="PANTHER" id="PTHR34983:SF2">
    <property type="entry name" value="ENDO-BETA-1,4-GALACTANASE"/>
    <property type="match status" value="1"/>
</dbReference>
<keyword evidence="3 4" id="KW-0326">Glycosidase</keyword>
<evidence type="ECO:0000313" key="6">
    <source>
        <dbReference type="Proteomes" id="UP001156666"/>
    </source>
</evidence>
<name>A0AA37SLL8_9BACT</name>
<dbReference type="GO" id="GO:0031218">
    <property type="term" value="F:arabinogalactan endo-1,4-beta-galactosidase activity"/>
    <property type="evidence" value="ECO:0007669"/>
    <property type="project" value="UniProtKB-EC"/>
</dbReference>
<dbReference type="Pfam" id="PF07745">
    <property type="entry name" value="Glyco_hydro_53"/>
    <property type="match status" value="1"/>
</dbReference>
<comment type="similarity">
    <text evidence="1 4">Belongs to the glycosyl hydrolase 53 family.</text>
</comment>
<dbReference type="GO" id="GO:0045490">
    <property type="term" value="P:pectin catabolic process"/>
    <property type="evidence" value="ECO:0007669"/>
    <property type="project" value="TreeGrafter"/>
</dbReference>
<keyword evidence="4" id="KW-0732">Signal</keyword>
<reference evidence="5" key="2">
    <citation type="submission" date="2023-01" db="EMBL/GenBank/DDBJ databases">
        <title>Draft genome sequence of Portibacter lacus strain NBRC 108769.</title>
        <authorList>
            <person name="Sun Q."/>
            <person name="Mori K."/>
        </authorList>
    </citation>
    <scope>NUCLEOTIDE SEQUENCE</scope>
    <source>
        <strain evidence="5">NBRC 108769</strain>
    </source>
</reference>
<keyword evidence="6" id="KW-1185">Reference proteome</keyword>
<evidence type="ECO:0000256" key="2">
    <source>
        <dbReference type="ARBA" id="ARBA00022801"/>
    </source>
</evidence>
<evidence type="ECO:0000256" key="4">
    <source>
        <dbReference type="RuleBase" id="RU361192"/>
    </source>
</evidence>
<proteinExistence type="inferred from homology"/>
<feature type="signal peptide" evidence="4">
    <location>
        <begin position="1"/>
        <end position="17"/>
    </location>
</feature>
<protein>
    <recommendedName>
        <fullName evidence="4">Arabinogalactan endo-beta-1,4-galactanase</fullName>
        <ecNumber evidence="4">3.2.1.89</ecNumber>
    </recommendedName>
</protein>
<dbReference type="RefSeq" id="WP_235292439.1">
    <property type="nucleotide sequence ID" value="NZ_BSOH01000001.1"/>
</dbReference>